<dbReference type="SUPFAM" id="SSF53335">
    <property type="entry name" value="S-adenosyl-L-methionine-dependent methyltransferases"/>
    <property type="match status" value="1"/>
</dbReference>
<reference evidence="1 2" key="1">
    <citation type="submission" date="2019-03" db="EMBL/GenBank/DDBJ databases">
        <title>Genomic Encyclopedia of Type Strains, Phase III (KMG-III): the genomes of soil and plant-associated and newly described type strains.</title>
        <authorList>
            <person name="Whitman W."/>
        </authorList>
    </citation>
    <scope>NUCLEOTIDE SEQUENCE [LARGE SCALE GENOMIC DNA]</scope>
    <source>
        <strain evidence="1 2">VKM Ac-2575</strain>
    </source>
</reference>
<gene>
    <name evidence="1" type="ORF">EV138_5877</name>
</gene>
<keyword evidence="1" id="KW-0808">Transferase</keyword>
<dbReference type="SUPFAM" id="SSF53448">
    <property type="entry name" value="Nucleotide-diphospho-sugar transferases"/>
    <property type="match status" value="1"/>
</dbReference>
<comment type="caution">
    <text evidence="1">The sequence shown here is derived from an EMBL/GenBank/DDBJ whole genome shotgun (WGS) entry which is preliminary data.</text>
</comment>
<organism evidence="1 2">
    <name type="scientific">Kribbella voronezhensis</name>
    <dbReference type="NCBI Taxonomy" id="2512212"/>
    <lineage>
        <taxon>Bacteria</taxon>
        <taxon>Bacillati</taxon>
        <taxon>Actinomycetota</taxon>
        <taxon>Actinomycetes</taxon>
        <taxon>Propionibacteriales</taxon>
        <taxon>Kribbellaceae</taxon>
        <taxon>Kribbella</taxon>
    </lineage>
</organism>
<dbReference type="Pfam" id="PF13489">
    <property type="entry name" value="Methyltransf_23"/>
    <property type="match status" value="1"/>
</dbReference>
<dbReference type="AlphaFoldDB" id="A0A4V3FIR2"/>
<proteinExistence type="predicted"/>
<dbReference type="Gene3D" id="3.90.550.10">
    <property type="entry name" value="Spore Coat Polysaccharide Biosynthesis Protein SpsA, Chain A"/>
    <property type="match status" value="1"/>
</dbReference>
<dbReference type="InterPro" id="IPR018641">
    <property type="entry name" value="Trfase_1_rSAM/seldom-assoc"/>
</dbReference>
<dbReference type="PANTHER" id="PTHR36529">
    <property type="entry name" value="SLL1095 PROTEIN"/>
    <property type="match status" value="1"/>
</dbReference>
<dbReference type="Proteomes" id="UP000295151">
    <property type="component" value="Unassembled WGS sequence"/>
</dbReference>
<dbReference type="GO" id="GO:0016740">
    <property type="term" value="F:transferase activity"/>
    <property type="evidence" value="ECO:0007669"/>
    <property type="project" value="UniProtKB-KW"/>
</dbReference>
<dbReference type="CDD" id="cd02440">
    <property type="entry name" value="AdoMet_MTases"/>
    <property type="match status" value="1"/>
</dbReference>
<evidence type="ECO:0000313" key="1">
    <source>
        <dbReference type="EMBL" id="TDU83413.1"/>
    </source>
</evidence>
<evidence type="ECO:0000313" key="2">
    <source>
        <dbReference type="Proteomes" id="UP000295151"/>
    </source>
</evidence>
<dbReference type="PANTHER" id="PTHR36529:SF1">
    <property type="entry name" value="GLYCOSYLTRANSFERASE"/>
    <property type="match status" value="1"/>
</dbReference>
<sequence>MTAGTLIVIAKEPVPGRVKTRLQTEFTPAEAAALARASLADTLAAVRATGVRRKVLALDGASATTPPGFTVVPQRGDGLDERLAAAFEDAYAGTPMLLIGMDTPQVTPALLRADWTEYDAVLGLTEDGGYWCLGLHRPDSRALLGVPMSTDHTGADQLARLQSLGYSVLLLPTLRDMDTPADAAALAMAYPELRTSRLHRRLQHTAHPSLLFDKALEGAPVVATGSDGRTVASLSAVDRWQAPADAVDRLALSRCEGPVLDIGCGPGRIVTALAERGVPALGVDISAQAVMLTNERGAPALRRPVQEPLPGEGRWGTVLLMDGNIGIGGAPEALLRRCAELVRPDGLVLVEVDPDDDLDDTAPIVLRSASRRSHPLPWARVGSRAVLRYALAADLLATEDWRADDRAFLTFRRCSTAVASTPLRAARR</sequence>
<dbReference type="Pfam" id="PF09837">
    <property type="entry name" value="DUF2064"/>
    <property type="match status" value="1"/>
</dbReference>
<dbReference type="InterPro" id="IPR029063">
    <property type="entry name" value="SAM-dependent_MTases_sf"/>
</dbReference>
<dbReference type="Gene3D" id="3.40.50.150">
    <property type="entry name" value="Vaccinia Virus protein VP39"/>
    <property type="match status" value="1"/>
</dbReference>
<dbReference type="InterPro" id="IPR029044">
    <property type="entry name" value="Nucleotide-diphossugar_trans"/>
</dbReference>
<accession>A0A4V3FIR2</accession>
<dbReference type="OrthoDB" id="4484556at2"/>
<dbReference type="RefSeq" id="WP_133982640.1">
    <property type="nucleotide sequence ID" value="NZ_SOCE01000002.1"/>
</dbReference>
<keyword evidence="2" id="KW-1185">Reference proteome</keyword>
<name>A0A4V3FIR2_9ACTN</name>
<protein>
    <submittedName>
        <fullName evidence="1">Glycosyltransferase A (GT-A) superfamily protein (DUF2064 family)</fullName>
    </submittedName>
</protein>
<dbReference type="EMBL" id="SOCE01000002">
    <property type="protein sequence ID" value="TDU83413.1"/>
    <property type="molecule type" value="Genomic_DNA"/>
</dbReference>